<evidence type="ECO:0000313" key="2">
    <source>
        <dbReference type="EMBL" id="AGA90396.1"/>
    </source>
</evidence>
<dbReference type="AlphaFoldDB" id="L0GWP2"/>
<evidence type="ECO:0000313" key="3">
    <source>
        <dbReference type="Proteomes" id="UP000010816"/>
    </source>
</evidence>
<dbReference type="EMBL" id="CP003051">
    <property type="protein sequence ID" value="AGA90396.1"/>
    <property type="molecule type" value="Genomic_DNA"/>
</dbReference>
<proteinExistence type="predicted"/>
<evidence type="ECO:0000256" key="1">
    <source>
        <dbReference type="SAM" id="SignalP"/>
    </source>
</evidence>
<dbReference type="eggNOG" id="ENOG5030CSW">
    <property type="taxonomic scope" value="Bacteria"/>
</dbReference>
<feature type="chain" id="PRO_5003943176" evidence="1">
    <location>
        <begin position="23"/>
        <end position="444"/>
    </location>
</feature>
<keyword evidence="3" id="KW-1185">Reference proteome</keyword>
<dbReference type="Proteomes" id="UP000010816">
    <property type="component" value="Chromosome"/>
</dbReference>
<accession>L0GWP2</accession>
<sequence length="444" mass="48729">MKRCFNVYAVLCFLCCMGDAAALECPDWRWGSRDLQIGVEGPKDYYGDTNIAYAIFSFDSNSSLDTVYRIKGELPNARYISIESSELVDIGSWDFDAIQDHQIVLDGEVDNSTNPFATGSFVAGESFTVDVVPDLDADDGAGLTGNEDEDYMNSSSAAANILLSPTNGNENQIWLRIVLPKLAVGDTAYPEVDLPTITALNLSNGQEKECPVGLLAARPESAEAINGSDLGTPYAVGEDYLALSQSEPSLAATDFEGIDIEELILRLLDIFVTRKWSTFDFGVIEIPFEGSSAIPGYSYALTKMNEGDVAVIKLKAPEIGESGSPEVMQENDQDMRYWSVCSLDLAHGEGLACLADEGIEVDEDGYVTIVYGPNDASFQELVEGRGYKLLPDTRQSPDELVTFVYRQLLPSPEFAAMKLHVGEYVPRARVCSARWFKWGFCRVW</sequence>
<dbReference type="HOGENOM" id="CLU_588792_0_0_6"/>
<reference evidence="2 3" key="1">
    <citation type="submission" date="2011-09" db="EMBL/GenBank/DDBJ databases">
        <title>Complete sequence of chromosome of Thioflavicoccus mobilis 8321.</title>
        <authorList>
            <consortium name="US DOE Joint Genome Institute"/>
            <person name="Lucas S."/>
            <person name="Han J."/>
            <person name="Lapidus A."/>
            <person name="Cheng J.-F."/>
            <person name="Goodwin L."/>
            <person name="Pitluck S."/>
            <person name="Peters L."/>
            <person name="Ovchinnikova G."/>
            <person name="Lu M."/>
            <person name="Detter J.C."/>
            <person name="Han C."/>
            <person name="Tapia R."/>
            <person name="Land M."/>
            <person name="Hauser L."/>
            <person name="Kyrpides N."/>
            <person name="Ivanova N."/>
            <person name="Pagani I."/>
            <person name="Vogl K."/>
            <person name="Liu Z."/>
            <person name="Imhoff J."/>
            <person name="Thiel V."/>
            <person name="Frigaard N.-U."/>
            <person name="Bryant D."/>
            <person name="Woyke T."/>
        </authorList>
    </citation>
    <scope>NUCLEOTIDE SEQUENCE [LARGE SCALE GENOMIC DNA]</scope>
    <source>
        <strain evidence="2 3">8321</strain>
    </source>
</reference>
<feature type="signal peptide" evidence="1">
    <location>
        <begin position="1"/>
        <end position="22"/>
    </location>
</feature>
<gene>
    <name evidence="2" type="ORF">Thimo_1618</name>
</gene>
<keyword evidence="1" id="KW-0732">Signal</keyword>
<protein>
    <submittedName>
        <fullName evidence="2">Uncharacterized protein</fullName>
    </submittedName>
</protein>
<dbReference type="KEGG" id="tmb:Thimo_1618"/>
<name>L0GWP2_9GAMM</name>
<organism evidence="2 3">
    <name type="scientific">Thioflavicoccus mobilis 8321</name>
    <dbReference type="NCBI Taxonomy" id="765912"/>
    <lineage>
        <taxon>Bacteria</taxon>
        <taxon>Pseudomonadati</taxon>
        <taxon>Pseudomonadota</taxon>
        <taxon>Gammaproteobacteria</taxon>
        <taxon>Chromatiales</taxon>
        <taxon>Chromatiaceae</taxon>
        <taxon>Thioflavicoccus</taxon>
    </lineage>
</organism>